<dbReference type="RefSeq" id="WP_354600953.1">
    <property type="nucleotide sequence ID" value="NZ_JBEWZI010000009.1"/>
</dbReference>
<dbReference type="Proteomes" id="UP001549691">
    <property type="component" value="Unassembled WGS sequence"/>
</dbReference>
<dbReference type="EMBL" id="JBEWZI010000009">
    <property type="protein sequence ID" value="MET7014491.1"/>
    <property type="molecule type" value="Genomic_DNA"/>
</dbReference>
<name>A0ABV2TKP6_9RHOO</name>
<keyword evidence="2" id="KW-1185">Reference proteome</keyword>
<organism evidence="1 2">
    <name type="scientific">Uliginosibacterium flavum</name>
    <dbReference type="NCBI Taxonomy" id="1396831"/>
    <lineage>
        <taxon>Bacteria</taxon>
        <taxon>Pseudomonadati</taxon>
        <taxon>Pseudomonadota</taxon>
        <taxon>Betaproteobacteria</taxon>
        <taxon>Rhodocyclales</taxon>
        <taxon>Zoogloeaceae</taxon>
        <taxon>Uliginosibacterium</taxon>
    </lineage>
</organism>
<protein>
    <submittedName>
        <fullName evidence="1">YecH family metal-binding protein</fullName>
    </submittedName>
</protein>
<evidence type="ECO:0000313" key="1">
    <source>
        <dbReference type="EMBL" id="MET7014491.1"/>
    </source>
</evidence>
<reference evidence="1 2" key="1">
    <citation type="submission" date="2024-07" db="EMBL/GenBank/DDBJ databases">
        <title>Uliginosibacterium flavum JJ3220;KACC:17644.</title>
        <authorList>
            <person name="Kim M.K."/>
        </authorList>
    </citation>
    <scope>NUCLEOTIDE SEQUENCE [LARGE SCALE GENOMIC DNA]</scope>
    <source>
        <strain evidence="1 2">KACC:17644</strain>
    </source>
</reference>
<evidence type="ECO:0000313" key="2">
    <source>
        <dbReference type="Proteomes" id="UP001549691"/>
    </source>
</evidence>
<comment type="caution">
    <text evidence="1">The sequence shown here is derived from an EMBL/GenBank/DDBJ whole genome shotgun (WGS) entry which is preliminary data.</text>
</comment>
<proteinExistence type="predicted"/>
<accession>A0ABV2TKP6</accession>
<dbReference type="Pfam" id="PF10678">
    <property type="entry name" value="DUF2492"/>
    <property type="match status" value="1"/>
</dbReference>
<sequence length="83" mass="8954">MSESIHGHAVLHMMLDQGQPYSRQSLSAAILERFGSAARFHTCSAEGLDAAALVAFLADKGKFVEARSGFTTTPDHICAHDEH</sequence>
<gene>
    <name evidence="1" type="ORF">ABXR19_09845</name>
</gene>
<dbReference type="NCBIfam" id="TIGR03853">
    <property type="entry name" value="matur_matur"/>
    <property type="match status" value="1"/>
</dbReference>
<dbReference type="InterPro" id="IPR019620">
    <property type="entry name" value="Metal-bd_prot_put"/>
</dbReference>